<evidence type="ECO:0000313" key="6">
    <source>
        <dbReference type="EMBL" id="GLP94818.1"/>
    </source>
</evidence>
<dbReference type="EMBL" id="BSNC01000001">
    <property type="protein sequence ID" value="GLP94818.1"/>
    <property type="molecule type" value="Genomic_DNA"/>
</dbReference>
<keyword evidence="7" id="KW-1185">Reference proteome</keyword>
<dbReference type="Gene3D" id="3.40.50.150">
    <property type="entry name" value="Vaccinia Virus protein VP39"/>
    <property type="match status" value="1"/>
</dbReference>
<evidence type="ECO:0000256" key="1">
    <source>
        <dbReference type="ARBA" id="ARBA00022552"/>
    </source>
</evidence>
<dbReference type="PANTHER" id="PTHR43042">
    <property type="entry name" value="SAM-DEPENDENT METHYLTRANSFERASE"/>
    <property type="match status" value="1"/>
</dbReference>
<evidence type="ECO:0000313" key="7">
    <source>
        <dbReference type="Proteomes" id="UP001161422"/>
    </source>
</evidence>
<dbReference type="Proteomes" id="UP001161422">
    <property type="component" value="Unassembled WGS sequence"/>
</dbReference>
<dbReference type="GO" id="GO:0008168">
    <property type="term" value="F:methyltransferase activity"/>
    <property type="evidence" value="ECO:0007669"/>
    <property type="project" value="UniProtKB-KW"/>
</dbReference>
<dbReference type="SUPFAM" id="SSF53335">
    <property type="entry name" value="S-adenosyl-L-methionine-dependent methyltransferases"/>
    <property type="match status" value="1"/>
</dbReference>
<keyword evidence="2 6" id="KW-0489">Methyltransferase</keyword>
<dbReference type="InterPro" id="IPR019614">
    <property type="entry name" value="SAM-dep_methyl-trfase"/>
</dbReference>
<keyword evidence="1" id="KW-0698">rRNA processing</keyword>
<sequence length="302" mass="34114">MKPVIDSLESLTQIDQVQRLFHGRGGRFSGLNHICLDWFPDVLLLTSFDVIEDDLLADWHRAIEAAVQQHPLMQSFNLVYQCRAKGHQQTQLLAGEVPEPHIVQEGQCRYLIHLMRGQNHGLFLDMANGRNWVQNHANGAKVLNLFAYTCAFSCVAMAGGAQSVVNMDMSRGALNIGKRNHQLNGFESGVRYFSHDIFSSFGKLKRHGPYDLIVADPPSYQKGSFIASKDYPRLLRRLPELLEERGELLLCLNAPNLDSGFLREQVAQAAPELVFAERLANPAVFADSDEERSLKVLRYRKR</sequence>
<accession>A0AA37RRG0</accession>
<reference evidence="6" key="2">
    <citation type="submission" date="2023-01" db="EMBL/GenBank/DDBJ databases">
        <title>Draft genome sequence of Paraferrimonas sedimenticola strain NBRC 101628.</title>
        <authorList>
            <person name="Sun Q."/>
            <person name="Mori K."/>
        </authorList>
    </citation>
    <scope>NUCLEOTIDE SEQUENCE</scope>
    <source>
        <strain evidence="6">NBRC 101628</strain>
    </source>
</reference>
<keyword evidence="3" id="KW-0808">Transferase</keyword>
<name>A0AA37RRG0_9GAMM</name>
<gene>
    <name evidence="6" type="ORF">GCM10007895_01240</name>
</gene>
<proteinExistence type="predicted"/>
<reference evidence="6" key="1">
    <citation type="journal article" date="2014" name="Int. J. Syst. Evol. Microbiol.">
        <title>Complete genome sequence of Corynebacterium casei LMG S-19264T (=DSM 44701T), isolated from a smear-ripened cheese.</title>
        <authorList>
            <consortium name="US DOE Joint Genome Institute (JGI-PGF)"/>
            <person name="Walter F."/>
            <person name="Albersmeier A."/>
            <person name="Kalinowski J."/>
            <person name="Ruckert C."/>
        </authorList>
    </citation>
    <scope>NUCLEOTIDE SEQUENCE</scope>
    <source>
        <strain evidence="6">NBRC 101628</strain>
    </source>
</reference>
<feature type="domain" description="S-adenosylmethionine-dependent methyltransferase" evidence="5">
    <location>
        <begin position="18"/>
        <end position="300"/>
    </location>
</feature>
<dbReference type="PANTHER" id="PTHR43042:SF3">
    <property type="entry name" value="RIBOSOMAL RNA LARGE SUBUNIT METHYLTRANSFERASE YWBD-RELATED"/>
    <property type="match status" value="1"/>
</dbReference>
<dbReference type="CDD" id="cd02440">
    <property type="entry name" value="AdoMet_MTases"/>
    <property type="match status" value="1"/>
</dbReference>
<evidence type="ECO:0000256" key="3">
    <source>
        <dbReference type="ARBA" id="ARBA00022679"/>
    </source>
</evidence>
<dbReference type="GO" id="GO:0032259">
    <property type="term" value="P:methylation"/>
    <property type="evidence" value="ECO:0007669"/>
    <property type="project" value="UniProtKB-KW"/>
</dbReference>
<evidence type="ECO:0000256" key="4">
    <source>
        <dbReference type="ARBA" id="ARBA00022691"/>
    </source>
</evidence>
<organism evidence="6 7">
    <name type="scientific">Paraferrimonas sedimenticola</name>
    <dbReference type="NCBI Taxonomy" id="375674"/>
    <lineage>
        <taxon>Bacteria</taxon>
        <taxon>Pseudomonadati</taxon>
        <taxon>Pseudomonadota</taxon>
        <taxon>Gammaproteobacteria</taxon>
        <taxon>Alteromonadales</taxon>
        <taxon>Ferrimonadaceae</taxon>
        <taxon>Paraferrimonas</taxon>
    </lineage>
</organism>
<dbReference type="InterPro" id="IPR029063">
    <property type="entry name" value="SAM-dependent_MTases_sf"/>
</dbReference>
<protein>
    <submittedName>
        <fullName evidence="6">S-adenosylmethionine-dependent methyltransferase</fullName>
    </submittedName>
</protein>
<dbReference type="AlphaFoldDB" id="A0AA37RRG0"/>
<dbReference type="RefSeq" id="WP_095506185.1">
    <property type="nucleotide sequence ID" value="NZ_BSNC01000001.1"/>
</dbReference>
<keyword evidence="4" id="KW-0949">S-adenosyl-L-methionine</keyword>
<dbReference type="Pfam" id="PF10672">
    <property type="entry name" value="Methyltrans_SAM"/>
    <property type="match status" value="1"/>
</dbReference>
<comment type="caution">
    <text evidence="6">The sequence shown here is derived from an EMBL/GenBank/DDBJ whole genome shotgun (WGS) entry which is preliminary data.</text>
</comment>
<dbReference type="GO" id="GO:0006364">
    <property type="term" value="P:rRNA processing"/>
    <property type="evidence" value="ECO:0007669"/>
    <property type="project" value="UniProtKB-KW"/>
</dbReference>
<evidence type="ECO:0000256" key="2">
    <source>
        <dbReference type="ARBA" id="ARBA00022603"/>
    </source>
</evidence>
<evidence type="ECO:0000259" key="5">
    <source>
        <dbReference type="Pfam" id="PF10672"/>
    </source>
</evidence>